<dbReference type="HOGENOM" id="CLU_007220_2_2_0"/>
<dbReference type="GO" id="GO:0006420">
    <property type="term" value="P:arginyl-tRNA aminoacylation"/>
    <property type="evidence" value="ECO:0007669"/>
    <property type="project" value="InterPro"/>
</dbReference>
<evidence type="ECO:0000256" key="3">
    <source>
        <dbReference type="ARBA" id="ARBA00022490"/>
    </source>
</evidence>
<keyword evidence="4 10" id="KW-0436">Ligase</keyword>
<dbReference type="GO" id="GO:0005829">
    <property type="term" value="C:cytosol"/>
    <property type="evidence" value="ECO:0007669"/>
    <property type="project" value="TreeGrafter"/>
</dbReference>
<dbReference type="GO" id="GO:0004814">
    <property type="term" value="F:arginine-tRNA ligase activity"/>
    <property type="evidence" value="ECO:0007669"/>
    <property type="project" value="InterPro"/>
</dbReference>
<dbReference type="InterPro" id="IPR006194">
    <property type="entry name" value="Gly-tRNA-synth_heterodimer"/>
</dbReference>
<dbReference type="InterPro" id="IPR008909">
    <property type="entry name" value="DALR_anticod-bd"/>
</dbReference>
<dbReference type="NCBIfam" id="TIGR00211">
    <property type="entry name" value="glyS"/>
    <property type="match status" value="1"/>
</dbReference>
<gene>
    <name evidence="10" type="primary">glyS</name>
    <name evidence="12" type="ORF">Apau_1298</name>
</gene>
<proteinExistence type="inferred from homology"/>
<dbReference type="Pfam" id="PF05746">
    <property type="entry name" value="DALR_1"/>
    <property type="match status" value="1"/>
</dbReference>
<dbReference type="EMBL" id="CM001022">
    <property type="protein sequence ID" value="EFQ23722.1"/>
    <property type="molecule type" value="Genomic_DNA"/>
</dbReference>
<dbReference type="EC" id="6.1.1.14" evidence="10"/>
<dbReference type="SMART" id="SM00836">
    <property type="entry name" value="DALR_1"/>
    <property type="match status" value="1"/>
</dbReference>
<dbReference type="PaxDb" id="584708-Apau_1298"/>
<dbReference type="PROSITE" id="PS50861">
    <property type="entry name" value="AA_TRNA_LIGASE_II_GLYAB"/>
    <property type="match status" value="1"/>
</dbReference>
<dbReference type="InterPro" id="IPR015944">
    <property type="entry name" value="Gly-tRNA-synth_bsu"/>
</dbReference>
<dbReference type="SUPFAM" id="SSF109604">
    <property type="entry name" value="HD-domain/PDEase-like"/>
    <property type="match status" value="1"/>
</dbReference>
<comment type="catalytic activity">
    <reaction evidence="9 10">
        <text>tRNA(Gly) + glycine + ATP = glycyl-tRNA(Gly) + AMP + diphosphate</text>
        <dbReference type="Rhea" id="RHEA:16013"/>
        <dbReference type="Rhea" id="RHEA-COMP:9664"/>
        <dbReference type="Rhea" id="RHEA-COMP:9683"/>
        <dbReference type="ChEBI" id="CHEBI:30616"/>
        <dbReference type="ChEBI" id="CHEBI:33019"/>
        <dbReference type="ChEBI" id="CHEBI:57305"/>
        <dbReference type="ChEBI" id="CHEBI:78442"/>
        <dbReference type="ChEBI" id="CHEBI:78522"/>
        <dbReference type="ChEBI" id="CHEBI:456215"/>
        <dbReference type="EC" id="6.1.1.14"/>
    </reaction>
</comment>
<evidence type="ECO:0000256" key="8">
    <source>
        <dbReference type="ARBA" id="ARBA00023146"/>
    </source>
</evidence>
<evidence type="ECO:0000256" key="2">
    <source>
        <dbReference type="ARBA" id="ARBA00008226"/>
    </source>
</evidence>
<keyword evidence="8 10" id="KW-0030">Aminoacyl-tRNA synthetase</keyword>
<keyword evidence="13" id="KW-1185">Reference proteome</keyword>
<dbReference type="OrthoDB" id="9775440at2"/>
<evidence type="ECO:0000259" key="11">
    <source>
        <dbReference type="SMART" id="SM00836"/>
    </source>
</evidence>
<protein>
    <recommendedName>
        <fullName evidence="10">Glycine--tRNA ligase beta subunit</fullName>
        <ecNumber evidence="10">6.1.1.14</ecNumber>
    </recommendedName>
    <alternativeName>
        <fullName evidence="10">Glycyl-tRNA synthetase beta subunit</fullName>
        <shortName evidence="10">GlyRS</shortName>
    </alternativeName>
</protein>
<dbReference type="Gene3D" id="1.10.730.10">
    <property type="entry name" value="Isoleucyl-tRNA Synthetase, Domain 1"/>
    <property type="match status" value="1"/>
</dbReference>
<dbReference type="GO" id="GO:0005524">
    <property type="term" value="F:ATP binding"/>
    <property type="evidence" value="ECO:0007669"/>
    <property type="project" value="UniProtKB-UniRule"/>
</dbReference>
<dbReference type="Pfam" id="PF02092">
    <property type="entry name" value="tRNA_synt_2f"/>
    <property type="match status" value="1"/>
</dbReference>
<dbReference type="PRINTS" id="PR01045">
    <property type="entry name" value="TRNASYNTHGB"/>
</dbReference>
<dbReference type="InterPro" id="IPR009080">
    <property type="entry name" value="tRNAsynth_Ia_anticodon-bd"/>
</dbReference>
<dbReference type="Proteomes" id="UP000005096">
    <property type="component" value="Chromosome"/>
</dbReference>
<sequence length="694" mass="78112">MNRDDRARDLLFEIGTEEIPAGFLSWGLEEIRRLGEEELQAARIPHGGILSYGTPRRLTLYVRSLASRQEDLVETVKGPLWAQAFDPNGHPTKAAAGFARSRQIPVEDLQMREVDGVPYAFAVLKQEGQETESLIPEVLQRILKRLVFPKNMYWQDPTVRFARPIRWLVALWGDQIVPVTLGEVHSDRFTRGHRFLGKRNLEIREAKDYLEALFDEFVLADPQKRREKMLSGIASLEKDMGAGADLDPDLVEENLNLVEYPVPFFGSFDPSFLDIPSEVLVTTMKKHQRYFPVRDRSGKLCPFFVGVSNNQATRMQVVREGNERVLRARLSDAAFFWAEDQKAGLSSRVEGLKTVLYQERLGSVHQKSERARTLAIWLVESLGLGEIRSLVDRAAFLAKADLLTNMVYEFPELQGVMGREYARREGEPDRVALALHEQYLPRFAGDRLPTDAVGALVGLADRADTLVAIHHVGLEPTGSQDPYGLRRASRCIDEILWGLELDVPVVDLFAKAGANLGASPETLQAVGDFFQQRQLVQLREKGYGHGMVSLALQCVGHRPLQTLRLLQVLEELKGEAWFASLVTAAVRVRNILAKTPEGGDLDPSTLTCDAERGLLAALTECGPLVREAVARYEWREVAQLLLRLEGPVTRFFDDVLVMDPDEKVRTNRLGLLRRAQDLFDAIGDFSYLKNEVKP</sequence>
<evidence type="ECO:0000256" key="6">
    <source>
        <dbReference type="ARBA" id="ARBA00022840"/>
    </source>
</evidence>
<evidence type="ECO:0000256" key="9">
    <source>
        <dbReference type="ARBA" id="ARBA00047937"/>
    </source>
</evidence>
<dbReference type="PANTHER" id="PTHR30075:SF2">
    <property type="entry name" value="GLYCINE--TRNA LIGASE, CHLOROPLASTIC_MITOCHONDRIAL 2"/>
    <property type="match status" value="1"/>
</dbReference>
<comment type="similarity">
    <text evidence="2 10">Belongs to the class-II aminoacyl-tRNA synthetase family.</text>
</comment>
<keyword evidence="7 10" id="KW-0648">Protein biosynthesis</keyword>
<keyword evidence="6 10" id="KW-0067">ATP-binding</keyword>
<evidence type="ECO:0000256" key="10">
    <source>
        <dbReference type="HAMAP-Rule" id="MF_00255"/>
    </source>
</evidence>
<dbReference type="PANTHER" id="PTHR30075">
    <property type="entry name" value="GLYCYL-TRNA SYNTHETASE"/>
    <property type="match status" value="1"/>
</dbReference>
<organism evidence="12 13">
    <name type="scientific">Aminomonas paucivorans DSM 12260</name>
    <dbReference type="NCBI Taxonomy" id="584708"/>
    <lineage>
        <taxon>Bacteria</taxon>
        <taxon>Thermotogati</taxon>
        <taxon>Synergistota</taxon>
        <taxon>Synergistia</taxon>
        <taxon>Synergistales</taxon>
        <taxon>Synergistaceae</taxon>
        <taxon>Aminomonas</taxon>
    </lineage>
</organism>
<feature type="domain" description="DALR anticodon binding" evidence="11">
    <location>
        <begin position="581"/>
        <end position="682"/>
    </location>
</feature>
<dbReference type="GO" id="GO:0004820">
    <property type="term" value="F:glycine-tRNA ligase activity"/>
    <property type="evidence" value="ECO:0007669"/>
    <property type="project" value="UniProtKB-UniRule"/>
</dbReference>
<evidence type="ECO:0000256" key="5">
    <source>
        <dbReference type="ARBA" id="ARBA00022741"/>
    </source>
</evidence>
<evidence type="ECO:0000256" key="4">
    <source>
        <dbReference type="ARBA" id="ARBA00022598"/>
    </source>
</evidence>
<evidence type="ECO:0000313" key="13">
    <source>
        <dbReference type="Proteomes" id="UP000005096"/>
    </source>
</evidence>
<name>E3CYU4_9BACT</name>
<dbReference type="HAMAP" id="MF_00255">
    <property type="entry name" value="Gly_tRNA_synth_beta"/>
    <property type="match status" value="1"/>
</dbReference>
<evidence type="ECO:0000256" key="1">
    <source>
        <dbReference type="ARBA" id="ARBA00004496"/>
    </source>
</evidence>
<dbReference type="STRING" id="584708.Apau_1298"/>
<reference evidence="12 13" key="1">
    <citation type="journal article" date="2010" name="Stand. Genomic Sci.">
        <title>Non-contiguous finished genome sequence of Aminomonas paucivorans type strain (GLU-3).</title>
        <authorList>
            <person name="Pitluck S."/>
            <person name="Yasawong M."/>
            <person name="Held B."/>
            <person name="Lapidus A."/>
            <person name="Nolan M."/>
            <person name="Copeland A."/>
            <person name="Lucas S."/>
            <person name="Del Rio T.G."/>
            <person name="Tice H."/>
            <person name="Cheng J.F."/>
            <person name="Chertkov O."/>
            <person name="Goodwin L."/>
            <person name="Tapia R."/>
            <person name="Han C."/>
            <person name="Liolios K."/>
            <person name="Ivanova N."/>
            <person name="Mavromatis K."/>
            <person name="Ovchinnikova G."/>
            <person name="Pati A."/>
            <person name="Chen A."/>
            <person name="Palaniappan K."/>
            <person name="Land M."/>
            <person name="Hauser L."/>
            <person name="Chang Y.J."/>
            <person name="Jeffries C.D."/>
            <person name="Pukall R."/>
            <person name="Spring S."/>
            <person name="Rohde M."/>
            <person name="Sikorski J."/>
            <person name="Goker M."/>
            <person name="Woyke T."/>
            <person name="Bristow J."/>
            <person name="Eisen J.A."/>
            <person name="Markowitz V."/>
            <person name="Hugenholtz P."/>
            <person name="Kyrpides N.C."/>
            <person name="Klenk H.P."/>
        </authorList>
    </citation>
    <scope>NUCLEOTIDE SEQUENCE [LARGE SCALE GENOMIC DNA]</scope>
    <source>
        <strain evidence="12 13">DSM 12260</strain>
    </source>
</reference>
<dbReference type="GO" id="GO:0006426">
    <property type="term" value="P:glycyl-tRNA aminoacylation"/>
    <property type="evidence" value="ECO:0007669"/>
    <property type="project" value="UniProtKB-UniRule"/>
</dbReference>
<dbReference type="eggNOG" id="COG0751">
    <property type="taxonomic scope" value="Bacteria"/>
</dbReference>
<comment type="subcellular location">
    <subcellularLocation>
        <location evidence="1 10">Cytoplasm</location>
    </subcellularLocation>
</comment>
<keyword evidence="5 10" id="KW-0547">Nucleotide-binding</keyword>
<keyword evidence="3 10" id="KW-0963">Cytoplasm</keyword>
<dbReference type="RefSeq" id="WP_006300924.1">
    <property type="nucleotide sequence ID" value="NZ_CM001022.1"/>
</dbReference>
<evidence type="ECO:0000256" key="7">
    <source>
        <dbReference type="ARBA" id="ARBA00022917"/>
    </source>
</evidence>
<evidence type="ECO:0000313" key="12">
    <source>
        <dbReference type="EMBL" id="EFQ23722.1"/>
    </source>
</evidence>
<dbReference type="AlphaFoldDB" id="E3CYU4"/>
<dbReference type="SUPFAM" id="SSF47323">
    <property type="entry name" value="Anticodon-binding domain of a subclass of class I aminoacyl-tRNA synthetases"/>
    <property type="match status" value="1"/>
</dbReference>
<comment type="subunit">
    <text evidence="10">Tetramer of two alpha and two beta subunits.</text>
</comment>
<accession>E3CYU4</accession>